<evidence type="ECO:0000313" key="3">
    <source>
        <dbReference type="Proteomes" id="UP000606974"/>
    </source>
</evidence>
<dbReference type="Proteomes" id="UP000606974">
    <property type="component" value="Unassembled WGS sequence"/>
</dbReference>
<evidence type="ECO:0000256" key="1">
    <source>
        <dbReference type="SAM" id="SignalP"/>
    </source>
</evidence>
<keyword evidence="1" id="KW-0732">Signal</keyword>
<dbReference type="AlphaFoldDB" id="A0A8H7AGT7"/>
<reference evidence="2" key="1">
    <citation type="submission" date="2020-02" db="EMBL/GenBank/DDBJ databases">
        <authorList>
            <person name="Palmer J.M."/>
        </authorList>
    </citation>
    <scope>NUCLEOTIDE SEQUENCE</scope>
    <source>
        <strain evidence="2">EPUS1.4</strain>
        <tissue evidence="2">Thallus</tissue>
    </source>
</reference>
<evidence type="ECO:0008006" key="4">
    <source>
        <dbReference type="Google" id="ProtNLM"/>
    </source>
</evidence>
<accession>A0A8H7AGT7</accession>
<proteinExistence type="predicted"/>
<protein>
    <recommendedName>
        <fullName evidence="4">Ig-like domain-containing protein</fullName>
    </recommendedName>
</protein>
<dbReference type="OrthoDB" id="10309875at2759"/>
<evidence type="ECO:0000313" key="2">
    <source>
        <dbReference type="EMBL" id="KAF7508748.1"/>
    </source>
</evidence>
<feature type="signal peptide" evidence="1">
    <location>
        <begin position="1"/>
        <end position="24"/>
    </location>
</feature>
<comment type="caution">
    <text evidence="2">The sequence shown here is derived from an EMBL/GenBank/DDBJ whole genome shotgun (WGS) entry which is preliminary data.</text>
</comment>
<keyword evidence="3" id="KW-1185">Reference proteome</keyword>
<organism evidence="2 3">
    <name type="scientific">Endocarpon pusillum</name>
    <dbReference type="NCBI Taxonomy" id="364733"/>
    <lineage>
        <taxon>Eukaryota</taxon>
        <taxon>Fungi</taxon>
        <taxon>Dikarya</taxon>
        <taxon>Ascomycota</taxon>
        <taxon>Pezizomycotina</taxon>
        <taxon>Eurotiomycetes</taxon>
        <taxon>Chaetothyriomycetidae</taxon>
        <taxon>Verrucariales</taxon>
        <taxon>Verrucariaceae</taxon>
        <taxon>Endocarpon</taxon>
    </lineage>
</organism>
<name>A0A8H7AGT7_9EURO</name>
<dbReference type="EMBL" id="JAACFV010000050">
    <property type="protein sequence ID" value="KAF7508748.1"/>
    <property type="molecule type" value="Genomic_DNA"/>
</dbReference>
<feature type="chain" id="PRO_5034781879" description="Ig-like domain-containing protein" evidence="1">
    <location>
        <begin position="25"/>
        <end position="173"/>
    </location>
</feature>
<sequence length="173" mass="18477">MRRSLLILSLTSSIISLLPSQVLAESRSLPPLYIGTIDTCSPGRYPYNYAAWVASSQPCKAHGPDAGDSSALTLIGAYPVTNAGCGLGPVTVGGYDNVTFTGCLGPPGPYPTAVARDGVEVLTCAPVTREKKVRQCETEFCERFGRKGDLKTVLRCRKRGVEGEGEGEEEDYE</sequence>
<gene>
    <name evidence="2" type="ORF">GJ744_008995</name>
</gene>